<gene>
    <name evidence="1" type="ORF">Vbra_6019</name>
</gene>
<evidence type="ECO:0000313" key="2">
    <source>
        <dbReference type="Proteomes" id="UP000041254"/>
    </source>
</evidence>
<accession>A0A0G4FXA2</accession>
<reference evidence="1 2" key="1">
    <citation type="submission" date="2014-11" db="EMBL/GenBank/DDBJ databases">
        <authorList>
            <person name="Zhu J."/>
            <person name="Qi W."/>
            <person name="Song R."/>
        </authorList>
    </citation>
    <scope>NUCLEOTIDE SEQUENCE [LARGE SCALE GENOMIC DNA]</scope>
</reference>
<dbReference type="VEuPathDB" id="CryptoDB:Vbra_6019"/>
<dbReference type="AlphaFoldDB" id="A0A0G4FXA2"/>
<protein>
    <submittedName>
        <fullName evidence="1">Uncharacterized protein</fullName>
    </submittedName>
</protein>
<dbReference type="EMBL" id="CDMY01000520">
    <property type="protein sequence ID" value="CEM20022.1"/>
    <property type="molecule type" value="Genomic_DNA"/>
</dbReference>
<dbReference type="Proteomes" id="UP000041254">
    <property type="component" value="Unassembled WGS sequence"/>
</dbReference>
<evidence type="ECO:0000313" key="1">
    <source>
        <dbReference type="EMBL" id="CEM20022.1"/>
    </source>
</evidence>
<name>A0A0G4FXA2_VITBC</name>
<dbReference type="InParanoid" id="A0A0G4FXA2"/>
<proteinExistence type="predicted"/>
<sequence length="135" mass="15565">MKGASSADQCETGEGGPWYMPFYVDSMPFRQRRRQGAIQTLERDVERMRTDIGEILQSVRSSPGRELHDGDVFPLRAKVEQHASLLDEMRRQQESILLQQSEQETLKEDLKSVKEEVQRLRGPFLSAAWWAGWDG</sequence>
<keyword evidence="2" id="KW-1185">Reference proteome</keyword>
<organism evidence="1 2">
    <name type="scientific">Vitrella brassicaformis (strain CCMP3155)</name>
    <dbReference type="NCBI Taxonomy" id="1169540"/>
    <lineage>
        <taxon>Eukaryota</taxon>
        <taxon>Sar</taxon>
        <taxon>Alveolata</taxon>
        <taxon>Colpodellida</taxon>
        <taxon>Vitrellaceae</taxon>
        <taxon>Vitrella</taxon>
    </lineage>
</organism>